<accession>A0A445B3K8</accession>
<dbReference type="Pfam" id="PF14111">
    <property type="entry name" value="DUF4283"/>
    <property type="match status" value="1"/>
</dbReference>
<dbReference type="PANTHER" id="PTHR31286">
    <property type="entry name" value="GLYCINE-RICH CELL WALL STRUCTURAL PROTEIN 1.8-LIKE"/>
    <property type="match status" value="1"/>
</dbReference>
<evidence type="ECO:0000256" key="1">
    <source>
        <dbReference type="SAM" id="MobiDB-lite"/>
    </source>
</evidence>
<proteinExistence type="predicted"/>
<dbReference type="InterPro" id="IPR025558">
    <property type="entry name" value="DUF4283"/>
</dbReference>
<evidence type="ECO:0000313" key="3">
    <source>
        <dbReference type="EMBL" id="RYR33238.1"/>
    </source>
</evidence>
<feature type="compositionally biased region" description="Acidic residues" evidence="1">
    <location>
        <begin position="39"/>
        <end position="48"/>
    </location>
</feature>
<protein>
    <recommendedName>
        <fullName evidence="2">DUF4283 domain-containing protein</fullName>
    </recommendedName>
</protein>
<sequence>MNRTRGQLPKHSYASMVKDLDFTYEEDMESKDEEGKLSDEDDEADPDSGFEYSKKEDEVQESEDWRARRMLSKRKIIWDEDGYPNLIINKVEQKMLNKFWSHTLIVKLLGRRIGYGVLKKRLDSLWSKEGTINLIDVGNKFFLARFTAKEDYEMVLKEGPWMIFYHYLAVQRWRPDFNPNVEELTKITAWVRISDLPIEYYDRWILKTIWEVIGKTLKIDYNMAEQARGRFARICVKIDLTKPLRSKFRIKRRNVFIEYKGIHTTICFNCRRSEHTKDVKGRSSR</sequence>
<feature type="domain" description="DUF4283" evidence="2">
    <location>
        <begin position="97"/>
        <end position="180"/>
    </location>
</feature>
<organism evidence="3 4">
    <name type="scientific">Arachis hypogaea</name>
    <name type="common">Peanut</name>
    <dbReference type="NCBI Taxonomy" id="3818"/>
    <lineage>
        <taxon>Eukaryota</taxon>
        <taxon>Viridiplantae</taxon>
        <taxon>Streptophyta</taxon>
        <taxon>Embryophyta</taxon>
        <taxon>Tracheophyta</taxon>
        <taxon>Spermatophyta</taxon>
        <taxon>Magnoliopsida</taxon>
        <taxon>eudicotyledons</taxon>
        <taxon>Gunneridae</taxon>
        <taxon>Pentapetalae</taxon>
        <taxon>rosids</taxon>
        <taxon>fabids</taxon>
        <taxon>Fabales</taxon>
        <taxon>Fabaceae</taxon>
        <taxon>Papilionoideae</taxon>
        <taxon>50 kb inversion clade</taxon>
        <taxon>dalbergioids sensu lato</taxon>
        <taxon>Dalbergieae</taxon>
        <taxon>Pterocarpus clade</taxon>
        <taxon>Arachis</taxon>
    </lineage>
</organism>
<feature type="region of interest" description="Disordered" evidence="1">
    <location>
        <begin position="26"/>
        <end position="59"/>
    </location>
</feature>
<dbReference type="InterPro" id="IPR040256">
    <property type="entry name" value="At4g02000-like"/>
</dbReference>
<gene>
    <name evidence="3" type="ORF">Ahy_A10g047797</name>
</gene>
<comment type="caution">
    <text evidence="3">The sequence shown here is derived from an EMBL/GenBank/DDBJ whole genome shotgun (WGS) entry which is preliminary data.</text>
</comment>
<dbReference type="EMBL" id="SDMP01000010">
    <property type="protein sequence ID" value="RYR33238.1"/>
    <property type="molecule type" value="Genomic_DNA"/>
</dbReference>
<dbReference type="Proteomes" id="UP000289738">
    <property type="component" value="Chromosome A10"/>
</dbReference>
<reference evidence="3 4" key="1">
    <citation type="submission" date="2019-01" db="EMBL/GenBank/DDBJ databases">
        <title>Sequencing of cultivated peanut Arachis hypogaea provides insights into genome evolution and oil improvement.</title>
        <authorList>
            <person name="Chen X."/>
        </authorList>
    </citation>
    <scope>NUCLEOTIDE SEQUENCE [LARGE SCALE GENOMIC DNA]</scope>
    <source>
        <strain evidence="4">cv. Fuhuasheng</strain>
        <tissue evidence="3">Leaves</tissue>
    </source>
</reference>
<evidence type="ECO:0000313" key="4">
    <source>
        <dbReference type="Proteomes" id="UP000289738"/>
    </source>
</evidence>
<dbReference type="STRING" id="3818.A0A445B3K8"/>
<dbReference type="AlphaFoldDB" id="A0A445B3K8"/>
<keyword evidence="4" id="KW-1185">Reference proteome</keyword>
<evidence type="ECO:0000259" key="2">
    <source>
        <dbReference type="Pfam" id="PF14111"/>
    </source>
</evidence>
<name>A0A445B3K8_ARAHY</name>
<dbReference type="PANTHER" id="PTHR31286:SF99">
    <property type="entry name" value="DUF4283 DOMAIN-CONTAINING PROTEIN"/>
    <property type="match status" value="1"/>
</dbReference>